<feature type="non-terminal residue" evidence="2">
    <location>
        <position position="73"/>
    </location>
</feature>
<dbReference type="AlphaFoldDB" id="A0AAD8AFZ4"/>
<dbReference type="Proteomes" id="UP001233999">
    <property type="component" value="Unassembled WGS sequence"/>
</dbReference>
<organism evidence="2 3">
    <name type="scientific">Diploptera punctata</name>
    <name type="common">Pacific beetle cockroach</name>
    <dbReference type="NCBI Taxonomy" id="6984"/>
    <lineage>
        <taxon>Eukaryota</taxon>
        <taxon>Metazoa</taxon>
        <taxon>Ecdysozoa</taxon>
        <taxon>Arthropoda</taxon>
        <taxon>Hexapoda</taxon>
        <taxon>Insecta</taxon>
        <taxon>Pterygota</taxon>
        <taxon>Neoptera</taxon>
        <taxon>Polyneoptera</taxon>
        <taxon>Dictyoptera</taxon>
        <taxon>Blattodea</taxon>
        <taxon>Blaberoidea</taxon>
        <taxon>Blaberidae</taxon>
        <taxon>Diplopterinae</taxon>
        <taxon>Diploptera</taxon>
    </lineage>
</organism>
<keyword evidence="1" id="KW-0472">Membrane</keyword>
<keyword evidence="3" id="KW-1185">Reference proteome</keyword>
<protein>
    <submittedName>
        <fullName evidence="2">Uncharacterized protein</fullName>
    </submittedName>
</protein>
<evidence type="ECO:0000256" key="1">
    <source>
        <dbReference type="SAM" id="Phobius"/>
    </source>
</evidence>
<reference evidence="2" key="1">
    <citation type="journal article" date="2023" name="IScience">
        <title>Live-bearing cockroach genome reveals convergent evolutionary mechanisms linked to viviparity in insects and beyond.</title>
        <authorList>
            <person name="Fouks B."/>
            <person name="Harrison M.C."/>
            <person name="Mikhailova A.A."/>
            <person name="Marchal E."/>
            <person name="English S."/>
            <person name="Carruthers M."/>
            <person name="Jennings E.C."/>
            <person name="Chiamaka E.L."/>
            <person name="Frigard R.A."/>
            <person name="Pippel M."/>
            <person name="Attardo G.M."/>
            <person name="Benoit J.B."/>
            <person name="Bornberg-Bauer E."/>
            <person name="Tobe S.S."/>
        </authorList>
    </citation>
    <scope>NUCLEOTIDE SEQUENCE</scope>
    <source>
        <strain evidence="2">Stay&amp;Tobe</strain>
    </source>
</reference>
<dbReference type="EMBL" id="JASPKZ010001229">
    <property type="protein sequence ID" value="KAJ9598339.1"/>
    <property type="molecule type" value="Genomic_DNA"/>
</dbReference>
<reference evidence="2" key="2">
    <citation type="submission" date="2023-05" db="EMBL/GenBank/DDBJ databases">
        <authorList>
            <person name="Fouks B."/>
        </authorList>
    </citation>
    <scope>NUCLEOTIDE SEQUENCE</scope>
    <source>
        <strain evidence="2">Stay&amp;Tobe</strain>
        <tissue evidence="2">Testes</tissue>
    </source>
</reference>
<gene>
    <name evidence="2" type="ORF">L9F63_011017</name>
</gene>
<proteinExistence type="predicted"/>
<accession>A0AAD8AFZ4</accession>
<feature type="transmembrane region" description="Helical" evidence="1">
    <location>
        <begin position="5"/>
        <end position="25"/>
    </location>
</feature>
<feature type="transmembrane region" description="Helical" evidence="1">
    <location>
        <begin position="31"/>
        <end position="55"/>
    </location>
</feature>
<keyword evidence="1" id="KW-0812">Transmembrane</keyword>
<evidence type="ECO:0000313" key="2">
    <source>
        <dbReference type="EMBL" id="KAJ9598339.1"/>
    </source>
</evidence>
<comment type="caution">
    <text evidence="2">The sequence shown here is derived from an EMBL/GenBank/DDBJ whole genome shotgun (WGS) entry which is preliminary data.</text>
</comment>
<name>A0AAD8AFZ4_DIPPU</name>
<sequence length="73" mass="8900">MQLICFSYIVLFISVMILFLISYVFNKNVNFFFINLVCEYKVYHWMFIFVLILLLPYDSNRWPCKVIGLLFNQ</sequence>
<keyword evidence="1" id="KW-1133">Transmembrane helix</keyword>
<feature type="non-terminal residue" evidence="2">
    <location>
        <position position="1"/>
    </location>
</feature>
<evidence type="ECO:0000313" key="3">
    <source>
        <dbReference type="Proteomes" id="UP001233999"/>
    </source>
</evidence>